<dbReference type="RefSeq" id="WP_138197204.1">
    <property type="nucleotide sequence ID" value="NZ_VCIW01000021.1"/>
</dbReference>
<evidence type="ECO:0000313" key="4">
    <source>
        <dbReference type="Proteomes" id="UP000309676"/>
    </source>
</evidence>
<organism evidence="3 4">
    <name type="scientific">Paenibacillus antri</name>
    <dbReference type="NCBI Taxonomy" id="2582848"/>
    <lineage>
        <taxon>Bacteria</taxon>
        <taxon>Bacillati</taxon>
        <taxon>Bacillota</taxon>
        <taxon>Bacilli</taxon>
        <taxon>Bacillales</taxon>
        <taxon>Paenibacillaceae</taxon>
        <taxon>Paenibacillus</taxon>
    </lineage>
</organism>
<dbReference type="InterPro" id="IPR011006">
    <property type="entry name" value="CheY-like_superfamily"/>
</dbReference>
<feature type="domain" description="Response regulatory" evidence="2">
    <location>
        <begin position="5"/>
        <end position="121"/>
    </location>
</feature>
<dbReference type="CDD" id="cd17546">
    <property type="entry name" value="REC_hyHK_CKI1_RcsC-like"/>
    <property type="match status" value="1"/>
</dbReference>
<dbReference type="SMART" id="SM00448">
    <property type="entry name" value="REC"/>
    <property type="match status" value="1"/>
</dbReference>
<keyword evidence="4" id="KW-1185">Reference proteome</keyword>
<evidence type="ECO:0000259" key="2">
    <source>
        <dbReference type="PROSITE" id="PS50110"/>
    </source>
</evidence>
<protein>
    <submittedName>
        <fullName evidence="3">Response regulator</fullName>
    </submittedName>
</protein>
<dbReference type="Gene3D" id="3.40.50.2300">
    <property type="match status" value="1"/>
</dbReference>
<reference evidence="3 4" key="1">
    <citation type="submission" date="2019-05" db="EMBL/GenBank/DDBJ databases">
        <authorList>
            <person name="Narsing Rao M.P."/>
            <person name="Li W.J."/>
        </authorList>
    </citation>
    <scope>NUCLEOTIDE SEQUENCE [LARGE SCALE GENOMIC DNA]</scope>
    <source>
        <strain evidence="3 4">SYSU_K30003</strain>
    </source>
</reference>
<dbReference type="InterPro" id="IPR001789">
    <property type="entry name" value="Sig_transdc_resp-reg_receiver"/>
</dbReference>
<dbReference type="PANTHER" id="PTHR43228:SF1">
    <property type="entry name" value="TWO-COMPONENT RESPONSE REGULATOR ARR22"/>
    <property type="match status" value="1"/>
</dbReference>
<feature type="modified residue" description="4-aspartylphosphate" evidence="1">
    <location>
        <position position="54"/>
    </location>
</feature>
<dbReference type="OrthoDB" id="9800897at2"/>
<dbReference type="EMBL" id="VCIW01000021">
    <property type="protein sequence ID" value="TLS49486.1"/>
    <property type="molecule type" value="Genomic_DNA"/>
</dbReference>
<dbReference type="PROSITE" id="PS50110">
    <property type="entry name" value="RESPONSE_REGULATORY"/>
    <property type="match status" value="1"/>
</dbReference>
<name>A0A5R9G578_9BACL</name>
<gene>
    <name evidence="3" type="ORF">FE782_25585</name>
</gene>
<comment type="caution">
    <text evidence="3">The sequence shown here is derived from an EMBL/GenBank/DDBJ whole genome shotgun (WGS) entry which is preliminary data.</text>
</comment>
<dbReference type="AlphaFoldDB" id="A0A5R9G578"/>
<keyword evidence="1" id="KW-0597">Phosphoprotein</keyword>
<dbReference type="Proteomes" id="UP000309676">
    <property type="component" value="Unassembled WGS sequence"/>
</dbReference>
<dbReference type="PANTHER" id="PTHR43228">
    <property type="entry name" value="TWO-COMPONENT RESPONSE REGULATOR"/>
    <property type="match status" value="1"/>
</dbReference>
<dbReference type="GO" id="GO:0000160">
    <property type="term" value="P:phosphorelay signal transduction system"/>
    <property type="evidence" value="ECO:0007669"/>
    <property type="project" value="InterPro"/>
</dbReference>
<evidence type="ECO:0000256" key="1">
    <source>
        <dbReference type="PROSITE-ProRule" id="PRU00169"/>
    </source>
</evidence>
<accession>A0A5R9G578</accession>
<dbReference type="SUPFAM" id="SSF52172">
    <property type="entry name" value="CheY-like"/>
    <property type="match status" value="1"/>
</dbReference>
<dbReference type="InterPro" id="IPR052048">
    <property type="entry name" value="ST_Response_Regulator"/>
</dbReference>
<proteinExistence type="predicted"/>
<sequence>MRRGKVLIVEDSAATRDYYKEYLQRRGFAVDEAYNGLEALEKFAVGRYDAAIVDINMPKMDGYQFIRELRGGERSYTIPIAVVSSESKPSDQQLAYQAGANAYLVKPVKPDRLEALIRLFGIEPEGASV</sequence>
<evidence type="ECO:0000313" key="3">
    <source>
        <dbReference type="EMBL" id="TLS49486.1"/>
    </source>
</evidence>
<dbReference type="Pfam" id="PF00072">
    <property type="entry name" value="Response_reg"/>
    <property type="match status" value="1"/>
</dbReference>